<dbReference type="PROSITE" id="PS50853">
    <property type="entry name" value="FN3"/>
    <property type="match status" value="1"/>
</dbReference>
<dbReference type="Gene3D" id="2.60.40.10">
    <property type="entry name" value="Immunoglobulins"/>
    <property type="match status" value="1"/>
</dbReference>
<evidence type="ECO:0000313" key="3">
    <source>
        <dbReference type="EMBL" id="CAF1518995.1"/>
    </source>
</evidence>
<evidence type="ECO:0000313" key="4">
    <source>
        <dbReference type="Proteomes" id="UP000663828"/>
    </source>
</evidence>
<feature type="domain" description="Fibronectin type-III" evidence="2">
    <location>
        <begin position="506"/>
        <end position="597"/>
    </location>
</feature>
<feature type="compositionally biased region" description="Low complexity" evidence="1">
    <location>
        <begin position="403"/>
        <end position="413"/>
    </location>
</feature>
<dbReference type="CDD" id="cd00063">
    <property type="entry name" value="FN3"/>
    <property type="match status" value="1"/>
</dbReference>
<dbReference type="InterPro" id="IPR036116">
    <property type="entry name" value="FN3_sf"/>
</dbReference>
<evidence type="ECO:0000259" key="2">
    <source>
        <dbReference type="PROSITE" id="PS50853"/>
    </source>
</evidence>
<dbReference type="InterPro" id="IPR013783">
    <property type="entry name" value="Ig-like_fold"/>
</dbReference>
<feature type="non-terminal residue" evidence="3">
    <location>
        <position position="1"/>
    </location>
</feature>
<dbReference type="InterPro" id="IPR056565">
    <property type="entry name" value="Fn3_ATF7IP"/>
</dbReference>
<feature type="compositionally biased region" description="Acidic residues" evidence="1">
    <location>
        <begin position="418"/>
        <end position="428"/>
    </location>
</feature>
<feature type="region of interest" description="Disordered" evidence="1">
    <location>
        <begin position="392"/>
        <end position="505"/>
    </location>
</feature>
<keyword evidence="4" id="KW-1185">Reference proteome</keyword>
<name>A0A815UG34_ADIRI</name>
<dbReference type="GO" id="GO:0005667">
    <property type="term" value="C:transcription regulator complex"/>
    <property type="evidence" value="ECO:0007669"/>
    <property type="project" value="TreeGrafter"/>
</dbReference>
<dbReference type="Proteomes" id="UP000663828">
    <property type="component" value="Unassembled WGS sequence"/>
</dbReference>
<gene>
    <name evidence="3" type="ORF">XAT740_LOCUS40676</name>
</gene>
<dbReference type="PANTHER" id="PTHR23210:SF26">
    <property type="entry name" value="ACTIVATING TRANSCRIPTION FACTOR 7-INTERACTING PROTEIN 1"/>
    <property type="match status" value="1"/>
</dbReference>
<dbReference type="SUPFAM" id="SSF49265">
    <property type="entry name" value="Fibronectin type III"/>
    <property type="match status" value="1"/>
</dbReference>
<dbReference type="InterPro" id="IPR003961">
    <property type="entry name" value="FN3_dom"/>
</dbReference>
<proteinExistence type="predicted"/>
<dbReference type="AlphaFoldDB" id="A0A815UG34"/>
<feature type="compositionally biased region" description="Polar residues" evidence="1">
    <location>
        <begin position="429"/>
        <end position="442"/>
    </location>
</feature>
<reference evidence="3" key="1">
    <citation type="submission" date="2021-02" db="EMBL/GenBank/DDBJ databases">
        <authorList>
            <person name="Nowell W R."/>
        </authorList>
    </citation>
    <scope>NUCLEOTIDE SEQUENCE</scope>
</reference>
<dbReference type="PANTHER" id="PTHR23210">
    <property type="entry name" value="ACTIVATING TRANSCRIPTION FACTOR 7 INTERACTING PROTEIN"/>
    <property type="match status" value="1"/>
</dbReference>
<dbReference type="EMBL" id="CAJNOR010004655">
    <property type="protein sequence ID" value="CAF1518995.1"/>
    <property type="molecule type" value="Genomic_DNA"/>
</dbReference>
<feature type="region of interest" description="Disordered" evidence="1">
    <location>
        <begin position="275"/>
        <end position="336"/>
    </location>
</feature>
<dbReference type="GO" id="GO:0005634">
    <property type="term" value="C:nucleus"/>
    <property type="evidence" value="ECO:0007669"/>
    <property type="project" value="TreeGrafter"/>
</dbReference>
<dbReference type="Pfam" id="PF16794">
    <property type="entry name" value="fn3_4"/>
    <property type="match status" value="1"/>
</dbReference>
<comment type="caution">
    <text evidence="3">The sequence shown here is derived from an EMBL/GenBank/DDBJ whole genome shotgun (WGS) entry which is preliminary data.</text>
</comment>
<feature type="compositionally biased region" description="Low complexity" evidence="1">
    <location>
        <begin position="443"/>
        <end position="488"/>
    </location>
</feature>
<accession>A0A815UG34</accession>
<dbReference type="GO" id="GO:0006355">
    <property type="term" value="P:regulation of DNA-templated transcription"/>
    <property type="evidence" value="ECO:0007669"/>
    <property type="project" value="TreeGrafter"/>
</dbReference>
<feature type="compositionally biased region" description="Polar residues" evidence="1">
    <location>
        <begin position="275"/>
        <end position="287"/>
    </location>
</feature>
<dbReference type="InterPro" id="IPR026085">
    <property type="entry name" value="ATF7-int"/>
</dbReference>
<feature type="compositionally biased region" description="Polar residues" evidence="1">
    <location>
        <begin position="295"/>
        <end position="336"/>
    </location>
</feature>
<evidence type="ECO:0000256" key="1">
    <source>
        <dbReference type="SAM" id="MobiDB-lite"/>
    </source>
</evidence>
<protein>
    <recommendedName>
        <fullName evidence="2">Fibronectin type-III domain-containing protein</fullName>
    </recommendedName>
</protein>
<organism evidence="3 4">
    <name type="scientific">Adineta ricciae</name>
    <name type="common">Rotifer</name>
    <dbReference type="NCBI Taxonomy" id="249248"/>
    <lineage>
        <taxon>Eukaryota</taxon>
        <taxon>Metazoa</taxon>
        <taxon>Spiralia</taxon>
        <taxon>Gnathifera</taxon>
        <taxon>Rotifera</taxon>
        <taxon>Eurotatoria</taxon>
        <taxon>Bdelloidea</taxon>
        <taxon>Adinetida</taxon>
        <taxon>Adinetidae</taxon>
        <taxon>Adineta</taxon>
    </lineage>
</organism>
<sequence length="597" mass="65878">MSAGIMPDMYRHTARKSTVSKTLKSSAIVPVCNNPTAHCAMYNNNNNHLDNESRQDSIIDITPCQIKVEEESPQQSQQPESFLIVPDNETEQMIIAEDHSHTNEDVICDILEQILDRITQPSIETIQSSSTQISRTSSADTQDVHSALDSIMNQVTENDNTDLLSSITTENQTETNVYTNACGNTPMECEEQVSTHMQSHVDDDIVEIEATSNAFRSDSCMCLCHKPVLSANDDYILFERALKQIRQKQQQERLLNNNCILQTLKRQHEELINIYQQNKNPKSSTTTKIDREQQTKSNVRDSQIQTDTAPTTNGKAASQYKSTLSSQSTNNSHFSQATSRTYTTACNSLPLPSASTLSQLSPRLPVNTTLTAITSKKSTMITKTTVVSNTQSNVPLLLPPSPASSNTSTSNTSHDIVDLTEEDEDDDANSQISTPRSVPIRQSTSATHLPTTSTATSSSSLSPTAATTAATRTRPINRTIRPNNTTPNGQTFPLRSLPEHDPCDHSIARPQLGITQENATVRLTWNLPSTPMESIHTYEIFAYKQSATASTSDWKRIGTVKSMRLPMAVTLKEFQSNSHYAFAVRAVSTTNTIGPFC</sequence>
<dbReference type="GO" id="GO:0003712">
    <property type="term" value="F:transcription coregulator activity"/>
    <property type="evidence" value="ECO:0007669"/>
    <property type="project" value="TreeGrafter"/>
</dbReference>